<proteinExistence type="predicted"/>
<reference evidence="2 3" key="1">
    <citation type="submission" date="2017-04" db="EMBL/GenBank/DDBJ databases">
        <title>Unexpected and diverse lifestyles within the genus Limnohabitans.</title>
        <authorList>
            <person name="Kasalicky V."/>
            <person name="Mehrshad M."/>
            <person name="Andrei S.-A."/>
            <person name="Salcher M."/>
            <person name="Kratochvilova H."/>
            <person name="Simek K."/>
            <person name="Ghai R."/>
        </authorList>
    </citation>
    <scope>NUCLEOTIDE SEQUENCE [LARGE SCALE GENOMIC DNA]</scope>
    <source>
        <strain evidence="2 3">MWH-C5</strain>
    </source>
</reference>
<dbReference type="RefSeq" id="WP_108402157.1">
    <property type="nucleotide sequence ID" value="NZ_NESP01000001.1"/>
</dbReference>
<dbReference type="Pfam" id="PF08895">
    <property type="entry name" value="DUF1840"/>
    <property type="match status" value="1"/>
</dbReference>
<feature type="region of interest" description="Disordered" evidence="1">
    <location>
        <begin position="62"/>
        <end position="83"/>
    </location>
</feature>
<keyword evidence="3" id="KW-1185">Reference proteome</keyword>
<gene>
    <name evidence="2" type="ORF">B9Z44_08390</name>
</gene>
<evidence type="ECO:0008006" key="4">
    <source>
        <dbReference type="Google" id="ProtNLM"/>
    </source>
</evidence>
<accession>A0A315ERX5</accession>
<dbReference type="Proteomes" id="UP000251341">
    <property type="component" value="Unassembled WGS sequence"/>
</dbReference>
<comment type="caution">
    <text evidence="2">The sequence shown here is derived from an EMBL/GenBank/DDBJ whole genome shotgun (WGS) entry which is preliminary data.</text>
</comment>
<dbReference type="EMBL" id="NESP01000001">
    <property type="protein sequence ID" value="PUE59588.1"/>
    <property type="molecule type" value="Genomic_DNA"/>
</dbReference>
<dbReference type="InterPro" id="IPR014991">
    <property type="entry name" value="DUF1840"/>
</dbReference>
<evidence type="ECO:0000313" key="3">
    <source>
        <dbReference type="Proteomes" id="UP000251341"/>
    </source>
</evidence>
<organism evidence="2 3">
    <name type="scientific">Limnohabitans curvus</name>
    <dbReference type="NCBI Taxonomy" id="323423"/>
    <lineage>
        <taxon>Bacteria</taxon>
        <taxon>Pseudomonadati</taxon>
        <taxon>Pseudomonadota</taxon>
        <taxon>Betaproteobacteria</taxon>
        <taxon>Burkholderiales</taxon>
        <taxon>Comamonadaceae</taxon>
        <taxon>Limnohabitans</taxon>
    </lineage>
</organism>
<name>A0A315ERX5_9BURK</name>
<sequence length="114" mass="12274">MLYKFKSKATGDLIMLEPQGKHILKLIGKESGAQGIILPNEMLGAIEALNAAVAQEELAHQTAKEAAQSGNVQEEGAAPATSGLRTISLKQRVVPFIDMLRRAHAEDKEVVWGV</sequence>
<evidence type="ECO:0000256" key="1">
    <source>
        <dbReference type="SAM" id="MobiDB-lite"/>
    </source>
</evidence>
<protein>
    <recommendedName>
        <fullName evidence="4">DUF1840 domain-containing protein</fullName>
    </recommendedName>
</protein>
<dbReference type="AlphaFoldDB" id="A0A315ERX5"/>
<evidence type="ECO:0000313" key="2">
    <source>
        <dbReference type="EMBL" id="PUE59588.1"/>
    </source>
</evidence>